<name>A0AA52HB06_9PROT</name>
<evidence type="ECO:0000313" key="2">
    <source>
        <dbReference type="Proteomes" id="UP001268683"/>
    </source>
</evidence>
<proteinExistence type="predicted"/>
<dbReference type="InterPro" id="IPR009922">
    <property type="entry name" value="DUF1457"/>
</dbReference>
<gene>
    <name evidence="1" type="ORF">QGN29_02100</name>
</gene>
<accession>A0AA52HB06</accession>
<dbReference type="Pfam" id="PF07310">
    <property type="entry name" value="PAS_5"/>
    <property type="match status" value="1"/>
</dbReference>
<dbReference type="EMBL" id="CP123872">
    <property type="protein sequence ID" value="WND03158.1"/>
    <property type="molecule type" value="Genomic_DNA"/>
</dbReference>
<dbReference type="Proteomes" id="UP001268683">
    <property type="component" value="Chromosome"/>
</dbReference>
<organism evidence="1 2">
    <name type="scientific">Temperatibacter marinus</name>
    <dbReference type="NCBI Taxonomy" id="1456591"/>
    <lineage>
        <taxon>Bacteria</taxon>
        <taxon>Pseudomonadati</taxon>
        <taxon>Pseudomonadota</taxon>
        <taxon>Alphaproteobacteria</taxon>
        <taxon>Kordiimonadales</taxon>
        <taxon>Temperatibacteraceae</taxon>
        <taxon>Temperatibacter</taxon>
    </lineage>
</organism>
<reference evidence="1" key="1">
    <citation type="submission" date="2023-04" db="EMBL/GenBank/DDBJ databases">
        <title>Complete genome sequence of Temperatibacter marinus.</title>
        <authorList>
            <person name="Rong J.-C."/>
            <person name="Yi M.-L."/>
            <person name="Zhao Q."/>
        </authorList>
    </citation>
    <scope>NUCLEOTIDE SEQUENCE</scope>
    <source>
        <strain evidence="1">NBRC 110045</strain>
    </source>
</reference>
<evidence type="ECO:0000313" key="1">
    <source>
        <dbReference type="EMBL" id="WND03158.1"/>
    </source>
</evidence>
<dbReference type="KEGG" id="tmk:QGN29_02100"/>
<protein>
    <submittedName>
        <fullName evidence="1">PAS domain-containing protein</fullName>
    </submittedName>
</protein>
<dbReference type="AlphaFoldDB" id="A0AA52HB06"/>
<sequence>MEQLHKAPSDIFDKVIEAWKSWRSSSETIPTKKDIRPQALHRYLPHIVLMDYEGDGIARYTLIGEQVKELYARQMVNENTHNIKPATQEQIPIHRQLVKGINDYRCGIVTHRRLNDERSIQWNMKILSLPLAGSEGRSHFILAVNYMPDRPEDNSAWQSMVSFDVENTIITAVKRLDLGFGVFDFPSENAKNIRDLGIERIC</sequence>
<keyword evidence="2" id="KW-1185">Reference proteome</keyword>
<dbReference type="RefSeq" id="WP_310799007.1">
    <property type="nucleotide sequence ID" value="NZ_CP123872.1"/>
</dbReference>